<comment type="caution">
    <text evidence="1">The sequence shown here is derived from an EMBL/GenBank/DDBJ whole genome shotgun (WGS) entry which is preliminary data.</text>
</comment>
<dbReference type="SUPFAM" id="SSF48076">
    <property type="entry name" value="LigA subunit of an aromatic-ring-opening dioxygenase LigAB"/>
    <property type="match status" value="1"/>
</dbReference>
<evidence type="ECO:0008006" key="3">
    <source>
        <dbReference type="Google" id="ProtNLM"/>
    </source>
</evidence>
<dbReference type="Proteomes" id="UP000436027">
    <property type="component" value="Unassembled WGS sequence"/>
</dbReference>
<dbReference type="EMBL" id="WAAQ01000003">
    <property type="protein sequence ID" value="KAB1881639.1"/>
    <property type="molecule type" value="Genomic_DNA"/>
</dbReference>
<evidence type="ECO:0000313" key="1">
    <source>
        <dbReference type="EMBL" id="KAB1881639.1"/>
    </source>
</evidence>
<protein>
    <recommendedName>
        <fullName evidence="3">Extradiol ring-cleavage dioxygenase LigAB LigA subunit domain-containing protein</fullName>
    </recommendedName>
</protein>
<dbReference type="RefSeq" id="WP_151487460.1">
    <property type="nucleotide sequence ID" value="NZ_BAAAIN010000005.1"/>
</dbReference>
<dbReference type="Gene3D" id="1.10.700.10">
    <property type="entry name" value="Dioxygenase LigAB, LigA subunit"/>
    <property type="match status" value="1"/>
</dbReference>
<name>A0AAD3X1U6_MICMQ</name>
<gene>
    <name evidence="1" type="ORF">F6W70_17415</name>
</gene>
<organism evidence="1 2">
    <name type="scientific">Microbacterium maritypicum</name>
    <name type="common">Microbacterium liquefaciens</name>
    <dbReference type="NCBI Taxonomy" id="33918"/>
    <lineage>
        <taxon>Bacteria</taxon>
        <taxon>Bacillati</taxon>
        <taxon>Actinomycetota</taxon>
        <taxon>Actinomycetes</taxon>
        <taxon>Micrococcales</taxon>
        <taxon>Microbacteriaceae</taxon>
        <taxon>Microbacterium</taxon>
    </lineage>
</organism>
<reference evidence="1 2" key="1">
    <citation type="submission" date="2019-09" db="EMBL/GenBank/DDBJ databases">
        <title>Whole genome sequencing of Microbacterium maritypicum.</title>
        <authorList>
            <person name="Lenchi N."/>
        </authorList>
    </citation>
    <scope>NUCLEOTIDE SEQUENCE [LARGE SCALE GENOMIC DNA]</scope>
    <source>
        <strain evidence="1 2">DSM 12512</strain>
    </source>
</reference>
<evidence type="ECO:0000313" key="2">
    <source>
        <dbReference type="Proteomes" id="UP000436027"/>
    </source>
</evidence>
<dbReference type="AlphaFoldDB" id="A0AAD3X1U6"/>
<sequence>MSRYMMNKFIRAVEMSTANVNAYVADTEGFVDGWLAGGAGPDAVADDRVLTPEERTAFVERDYGTLYGLGAHPYLLWHFTEAVYEHEYTEGSGWRELVERYRAAIIPHGEVDDIP</sequence>
<proteinExistence type="predicted"/>
<accession>A0AAD3X1U6</accession>
<dbReference type="InterPro" id="IPR036622">
    <property type="entry name" value="LigA_sf"/>
</dbReference>